<dbReference type="PANTHER" id="PTHR33928">
    <property type="entry name" value="POLYGALACTURONASE QRT3"/>
    <property type="match status" value="1"/>
</dbReference>
<organism evidence="3 4">
    <name type="scientific">Fusarium kuroshium</name>
    <dbReference type="NCBI Taxonomy" id="2010991"/>
    <lineage>
        <taxon>Eukaryota</taxon>
        <taxon>Fungi</taxon>
        <taxon>Dikarya</taxon>
        <taxon>Ascomycota</taxon>
        <taxon>Pezizomycotina</taxon>
        <taxon>Sordariomycetes</taxon>
        <taxon>Hypocreomycetidae</taxon>
        <taxon>Hypocreales</taxon>
        <taxon>Nectriaceae</taxon>
        <taxon>Fusarium</taxon>
        <taxon>Fusarium solani species complex</taxon>
    </lineage>
</organism>
<dbReference type="SUPFAM" id="SSF51126">
    <property type="entry name" value="Pectin lyase-like"/>
    <property type="match status" value="2"/>
</dbReference>
<dbReference type="OrthoDB" id="1046782at2759"/>
<protein>
    <recommendedName>
        <fullName evidence="2">Rhamnogalacturonase A/B/Epimerase-like pectate lyase domain-containing protein</fullName>
    </recommendedName>
</protein>
<dbReference type="AlphaFoldDB" id="A0A3M2RWK7"/>
<dbReference type="InterPro" id="IPR012334">
    <property type="entry name" value="Pectin_lyas_fold"/>
</dbReference>
<proteinExistence type="predicted"/>
<feature type="signal peptide" evidence="1">
    <location>
        <begin position="1"/>
        <end position="17"/>
    </location>
</feature>
<evidence type="ECO:0000259" key="2">
    <source>
        <dbReference type="Pfam" id="PF12708"/>
    </source>
</evidence>
<keyword evidence="1" id="KW-0732">Signal</keyword>
<feature type="domain" description="Rhamnogalacturonase A/B/Epimerase-like pectate lyase" evidence="2">
    <location>
        <begin position="41"/>
        <end position="266"/>
    </location>
</feature>
<dbReference type="CDD" id="cd23668">
    <property type="entry name" value="GH55_beta13glucanase-like"/>
    <property type="match status" value="1"/>
</dbReference>
<gene>
    <name evidence="3" type="ORF">CDV36_010724</name>
</gene>
<name>A0A3M2RWK7_9HYPO</name>
<comment type="caution">
    <text evidence="3">The sequence shown here is derived from an EMBL/GenBank/DDBJ whole genome shotgun (WGS) entry which is preliminary data.</text>
</comment>
<dbReference type="EMBL" id="NKUJ01000234">
    <property type="protein sequence ID" value="RMJ09649.1"/>
    <property type="molecule type" value="Genomic_DNA"/>
</dbReference>
<dbReference type="STRING" id="2010991.A0A3M2RWK7"/>
<evidence type="ECO:0000313" key="3">
    <source>
        <dbReference type="EMBL" id="RMJ09649.1"/>
    </source>
</evidence>
<dbReference type="InterPro" id="IPR024535">
    <property type="entry name" value="RHGA/B-epi-like_pectate_lyase"/>
</dbReference>
<sequence length="769" mass="83936">MKFKGALALALAGTTCARYWLEDIPHLGTAPYYPDKLYPVFRNVKDYGAVGDGVADDTAAINAAISAGVRCISGVCKGSTISPALVYIPSGTYLISSSIIDLYYTQIVGDPNDRPIIKASPAFSKESFGLIDANPYLWNGALSWNSTNVFFRQIRNLILDTTALRPEFPAVGIHWPSSQATSITNCVFRLSTVPGNAHTGLFIEEGSGGLLNDLYFYGGGNATVLGNQQFTARNLWFSNADVAVWMTWNWGWTFKSTVFQNCRVGIMMDNVSKGVGSITLLDSWFENIDTAISTTRSDSGVTGSAASLAIENVNFKNVNKVLVGPEGTDMMGSMMRPAAESVFVMGHYADSRGMFGATGYYALPSPRAVSLLDRNIYLERSKPQYEQVPSIFFVSAKANGAYGDASHDDTETLNALFNYTAASGLIAYLDAGYYMVTDTIYIPPNAKIVGEALASIIMGTGPNFQDLENPRPVVQVGRPGDVGQIEWSDTIVSTRGATAGAILIQYNLYSPGVPSGMWDVHTRIGGFAGTYLQVSECPAIKATDTVQPKCVAAYMSIHITAYAGGLFTENCWYWVADHDLEDQKYQRVTIFAGRGVLVEARRGRIWLSATGSEHHVLYQYQLVNTKDVYMGHVQTEEAYFQPRPVAQYPFPLVPILNDPDFGVDCRNDPVPAGCNMGWGMRVINSSNVVIYGAGLYSFFNNYNDSCASNKSPEFCQERILSFTGYDEGSRVLGLSTVGTRIMLERDGVDWVEAIQNNSTFADTLALYQS</sequence>
<evidence type="ECO:0000256" key="1">
    <source>
        <dbReference type="SAM" id="SignalP"/>
    </source>
</evidence>
<dbReference type="Gene3D" id="2.160.20.10">
    <property type="entry name" value="Single-stranded right-handed beta-helix, Pectin lyase-like"/>
    <property type="match status" value="2"/>
</dbReference>
<accession>A0A3M2RWK7</accession>
<dbReference type="InterPro" id="IPR011050">
    <property type="entry name" value="Pectin_lyase_fold/virulence"/>
</dbReference>
<feature type="domain" description="Rhamnogalacturonase A/B/Epimerase-like pectate lyase" evidence="2">
    <location>
        <begin position="393"/>
        <end position="464"/>
    </location>
</feature>
<dbReference type="PANTHER" id="PTHR33928:SF2">
    <property type="entry name" value="PECTATE LYASE SUPERFAMILY PROTEIN DOMAIN-CONTAINING PROTEIN-RELATED"/>
    <property type="match status" value="1"/>
</dbReference>
<feature type="chain" id="PRO_5018071778" description="Rhamnogalacturonase A/B/Epimerase-like pectate lyase domain-containing protein" evidence="1">
    <location>
        <begin position="18"/>
        <end position="769"/>
    </location>
</feature>
<evidence type="ECO:0000313" key="4">
    <source>
        <dbReference type="Proteomes" id="UP000277212"/>
    </source>
</evidence>
<dbReference type="Proteomes" id="UP000277212">
    <property type="component" value="Unassembled WGS sequence"/>
</dbReference>
<keyword evidence="4" id="KW-1185">Reference proteome</keyword>
<dbReference type="InterPro" id="IPR039279">
    <property type="entry name" value="QRT3-like"/>
</dbReference>
<reference evidence="3 4" key="1">
    <citation type="submission" date="2017-06" db="EMBL/GenBank/DDBJ databases">
        <title>Comparative genomic analysis of Ambrosia Fusariam Clade fungi.</title>
        <authorList>
            <person name="Stajich J.E."/>
            <person name="Carrillo J."/>
            <person name="Kijimoto T."/>
            <person name="Eskalen A."/>
            <person name="O'Donnell K."/>
            <person name="Kasson M."/>
        </authorList>
    </citation>
    <scope>NUCLEOTIDE SEQUENCE [LARGE SCALE GENOMIC DNA]</scope>
    <source>
        <strain evidence="3">UCR3666</strain>
    </source>
</reference>
<dbReference type="GO" id="GO:0004650">
    <property type="term" value="F:polygalacturonase activity"/>
    <property type="evidence" value="ECO:0007669"/>
    <property type="project" value="InterPro"/>
</dbReference>
<dbReference type="Pfam" id="PF12708">
    <property type="entry name" value="Pect-lyase_RHGA_epim"/>
    <property type="match status" value="2"/>
</dbReference>